<dbReference type="Proteomes" id="UP000277577">
    <property type="component" value="Chromosome"/>
</dbReference>
<dbReference type="AlphaFoldDB" id="A0A0W0S8Z2"/>
<reference evidence="2 4" key="2">
    <citation type="submission" date="2018-12" db="EMBL/GenBank/DDBJ databases">
        <authorList>
            <consortium name="Pathogen Informatics"/>
        </authorList>
    </citation>
    <scope>NUCLEOTIDE SEQUENCE [LARGE SCALE GENOMIC DNA]</scope>
    <source>
        <strain evidence="2 4">NCTC11976</strain>
    </source>
</reference>
<reference evidence="1 3" key="1">
    <citation type="submission" date="2015-11" db="EMBL/GenBank/DDBJ databases">
        <title>Genomic analysis of 38 Legionella species identifies large and diverse effector repertoires.</title>
        <authorList>
            <person name="Burstein D."/>
            <person name="Amaro F."/>
            <person name="Zusman T."/>
            <person name="Lifshitz Z."/>
            <person name="Cohen O."/>
            <person name="Gilbert J.A."/>
            <person name="Pupko T."/>
            <person name="Shuman H.A."/>
            <person name="Segal G."/>
        </authorList>
    </citation>
    <scope>NUCLEOTIDE SEQUENCE [LARGE SCALE GENOMIC DNA]</scope>
    <source>
        <strain evidence="1 3">ORW</strain>
    </source>
</reference>
<sequence length="290" mass="33430">MKPLLLLTDQHHSTLHYMHDHWQQALTLDFRTLEQELRLYGSMKILQECKKIINELANEPYITFMGSGDFHHLTYPLLTRLTEPFILVILDNHTDCSFIPPQFSCGNWVNMAAKISLCEKIIHIGATQGYGPVEKRLGVTQLIAQKKMLSVPGGELMQQGIAVVENALALCNNDLPFYLSIDKDVLNVDVIKTDWDQGVISLEEMYSVIQLLKSRRCVGVDICGEKTEQTIFKNRLKQFISRFDHPKLSRINESEFQKNILKHYEINQSIYNLIEGDCGYSSSYRNYKDR</sequence>
<dbReference type="Pfam" id="PF00491">
    <property type="entry name" value="Arginase"/>
    <property type="match status" value="1"/>
</dbReference>
<dbReference type="InterPro" id="IPR006035">
    <property type="entry name" value="Ureohydrolase"/>
</dbReference>
<evidence type="ECO:0000313" key="3">
    <source>
        <dbReference type="Proteomes" id="UP000054921"/>
    </source>
</evidence>
<dbReference type="EMBL" id="LR134173">
    <property type="protein sequence ID" value="VEB38028.1"/>
    <property type="molecule type" value="Genomic_DNA"/>
</dbReference>
<dbReference type="STRING" id="28084.Lche_1830"/>
<dbReference type="SUPFAM" id="SSF52768">
    <property type="entry name" value="Arginase/deacetylase"/>
    <property type="match status" value="1"/>
</dbReference>
<keyword evidence="4" id="KW-1185">Reference proteome</keyword>
<dbReference type="RefSeq" id="WP_028380323.1">
    <property type="nucleotide sequence ID" value="NZ_CAAAIT010000001.1"/>
</dbReference>
<dbReference type="Proteomes" id="UP000054921">
    <property type="component" value="Unassembled WGS sequence"/>
</dbReference>
<gene>
    <name evidence="1" type="ORF">Lche_1830</name>
    <name evidence="2" type="ORF">NCTC11976_02517</name>
</gene>
<organism evidence="1 3">
    <name type="scientific">Legionella cherrii</name>
    <dbReference type="NCBI Taxonomy" id="28084"/>
    <lineage>
        <taxon>Bacteria</taxon>
        <taxon>Pseudomonadati</taxon>
        <taxon>Pseudomonadota</taxon>
        <taxon>Gammaproteobacteria</taxon>
        <taxon>Legionellales</taxon>
        <taxon>Legionellaceae</taxon>
        <taxon>Legionella</taxon>
    </lineage>
</organism>
<dbReference type="GO" id="GO:0016813">
    <property type="term" value="F:hydrolase activity, acting on carbon-nitrogen (but not peptide) bonds, in linear amidines"/>
    <property type="evidence" value="ECO:0007669"/>
    <property type="project" value="UniProtKB-ARBA"/>
</dbReference>
<dbReference type="EMBL" id="LNXW01000013">
    <property type="protein sequence ID" value="KTC79810.1"/>
    <property type="molecule type" value="Genomic_DNA"/>
</dbReference>
<accession>A0A0W0S8Z2</accession>
<proteinExistence type="predicted"/>
<protein>
    <submittedName>
        <fullName evidence="1 2">Arginase family</fullName>
    </submittedName>
</protein>
<dbReference type="InterPro" id="IPR023696">
    <property type="entry name" value="Ureohydrolase_dom_sf"/>
</dbReference>
<name>A0A0W0S8Z2_9GAMM</name>
<evidence type="ECO:0000313" key="4">
    <source>
        <dbReference type="Proteomes" id="UP000277577"/>
    </source>
</evidence>
<dbReference type="GO" id="GO:0046872">
    <property type="term" value="F:metal ion binding"/>
    <property type="evidence" value="ECO:0007669"/>
    <property type="project" value="InterPro"/>
</dbReference>
<dbReference type="PATRIC" id="fig|28084.5.peg.1987"/>
<dbReference type="Gene3D" id="3.40.800.10">
    <property type="entry name" value="Ureohydrolase domain"/>
    <property type="match status" value="1"/>
</dbReference>
<evidence type="ECO:0000313" key="2">
    <source>
        <dbReference type="EMBL" id="VEB38028.1"/>
    </source>
</evidence>
<evidence type="ECO:0000313" key="1">
    <source>
        <dbReference type="EMBL" id="KTC79810.1"/>
    </source>
</evidence>